<dbReference type="Gene3D" id="3.90.15.10">
    <property type="entry name" value="Topoisomerase I, Chain A, domain 3"/>
    <property type="match status" value="1"/>
</dbReference>
<evidence type="ECO:0000256" key="4">
    <source>
        <dbReference type="ARBA" id="ARBA00023029"/>
    </source>
</evidence>
<dbReference type="Gene3D" id="3.30.66.10">
    <property type="entry name" value="DNA topoisomerase I domain"/>
    <property type="match status" value="1"/>
</dbReference>
<dbReference type="SUPFAM" id="SSF55869">
    <property type="entry name" value="DNA topoisomerase I domain"/>
    <property type="match status" value="1"/>
</dbReference>
<sequence>MYKSQNKFYYHRNNQLVTDNKILSRINSIRVPPAWVNVWYSCNKNDHIQVYGYDTSGKKQYILSPDWILNSNNQKFNKMKYFFKDLVSFKKKIKLNDFELNKQNLINLLFNLLLDTHIRVGNEKYAEQNNTYGLTTLLQKHLKVDDNNYYISFLGKSKIKHLIKIPEEYNQIITKLKLRDPYKKLFHYSNGKTISAEQLNDYLKEHMGDYTCKDFRTYSANTLFIKFFLKNCKKQNNVKKILIKSIDQSAELLGHSRSISKKSYISNHLLDYCVNQFESACVATTAELVSKIWDPTSASGSGS</sequence>
<dbReference type="InterPro" id="IPR013500">
    <property type="entry name" value="TopoI_cat_euk"/>
</dbReference>
<reference evidence="9" key="1">
    <citation type="journal article" date="2020" name="Nature">
        <title>Giant virus diversity and host interactions through global metagenomics.</title>
        <authorList>
            <person name="Schulz F."/>
            <person name="Roux S."/>
            <person name="Paez-Espino D."/>
            <person name="Jungbluth S."/>
            <person name="Walsh D.A."/>
            <person name="Denef V.J."/>
            <person name="McMahon K.D."/>
            <person name="Konstantinidis K.T."/>
            <person name="Eloe-Fadrosh E.A."/>
            <person name="Kyrpides N.C."/>
            <person name="Woyke T."/>
        </authorList>
    </citation>
    <scope>NUCLEOTIDE SEQUENCE</scope>
    <source>
        <strain evidence="9">GVMAG-M-3300023184-53</strain>
    </source>
</reference>
<dbReference type="GO" id="GO:0006260">
    <property type="term" value="P:DNA replication"/>
    <property type="evidence" value="ECO:0007669"/>
    <property type="project" value="TreeGrafter"/>
</dbReference>
<evidence type="ECO:0000259" key="7">
    <source>
        <dbReference type="Pfam" id="PF01028"/>
    </source>
</evidence>
<dbReference type="Pfam" id="PF21338">
    <property type="entry name" value="Top1B_N_bact"/>
    <property type="match status" value="1"/>
</dbReference>
<evidence type="ECO:0000256" key="5">
    <source>
        <dbReference type="ARBA" id="ARBA00023125"/>
    </source>
</evidence>
<feature type="domain" description="DNA topoisomerase IB N-terminal" evidence="8">
    <location>
        <begin position="9"/>
        <end position="54"/>
    </location>
</feature>
<evidence type="ECO:0000256" key="2">
    <source>
        <dbReference type="ARBA" id="ARBA00006645"/>
    </source>
</evidence>
<dbReference type="EC" id="5.6.2.1" evidence="3"/>
<evidence type="ECO:0000256" key="6">
    <source>
        <dbReference type="ARBA" id="ARBA00023235"/>
    </source>
</evidence>
<dbReference type="PANTHER" id="PTHR10290">
    <property type="entry name" value="DNA TOPOISOMERASE I"/>
    <property type="match status" value="1"/>
</dbReference>
<evidence type="ECO:0000259" key="8">
    <source>
        <dbReference type="Pfam" id="PF21338"/>
    </source>
</evidence>
<dbReference type="InterPro" id="IPR014711">
    <property type="entry name" value="TopoI_cat_a-hlx-sub_euk"/>
</dbReference>
<dbReference type="GO" id="GO:0006265">
    <property type="term" value="P:DNA topological change"/>
    <property type="evidence" value="ECO:0007669"/>
    <property type="project" value="InterPro"/>
</dbReference>
<evidence type="ECO:0000313" key="9">
    <source>
        <dbReference type="EMBL" id="QHT89151.1"/>
    </source>
</evidence>
<comment type="similarity">
    <text evidence="2">Belongs to the type IB topoisomerase family.</text>
</comment>
<evidence type="ECO:0000256" key="3">
    <source>
        <dbReference type="ARBA" id="ARBA00012891"/>
    </source>
</evidence>
<protein>
    <recommendedName>
        <fullName evidence="3">DNA topoisomerase</fullName>
        <ecNumber evidence="3">5.6.2.1</ecNumber>
    </recommendedName>
</protein>
<feature type="domain" description="DNA topoisomerase I catalytic core eukaryotic-type" evidence="7">
    <location>
        <begin position="70"/>
        <end position="263"/>
    </location>
</feature>
<dbReference type="InterPro" id="IPR035447">
    <property type="entry name" value="DNA_topo_I_N_sf"/>
</dbReference>
<dbReference type="GO" id="GO:0007059">
    <property type="term" value="P:chromosome segregation"/>
    <property type="evidence" value="ECO:0007669"/>
    <property type="project" value="TreeGrafter"/>
</dbReference>
<dbReference type="InterPro" id="IPR051062">
    <property type="entry name" value="Topoisomerase_IB"/>
</dbReference>
<dbReference type="PROSITE" id="PS52038">
    <property type="entry name" value="TOPO_IB_2"/>
    <property type="match status" value="1"/>
</dbReference>
<name>A0A6C0I831_9ZZZZ</name>
<dbReference type="GO" id="GO:0003677">
    <property type="term" value="F:DNA binding"/>
    <property type="evidence" value="ECO:0007669"/>
    <property type="project" value="UniProtKB-KW"/>
</dbReference>
<dbReference type="Pfam" id="PF01028">
    <property type="entry name" value="Topoisom_I"/>
    <property type="match status" value="1"/>
</dbReference>
<evidence type="ECO:0000256" key="1">
    <source>
        <dbReference type="ARBA" id="ARBA00000213"/>
    </source>
</evidence>
<dbReference type="EMBL" id="MN740136">
    <property type="protein sequence ID" value="QHT89151.1"/>
    <property type="molecule type" value="Genomic_DNA"/>
</dbReference>
<dbReference type="PRINTS" id="PR00416">
    <property type="entry name" value="EUTPISMRASEI"/>
</dbReference>
<proteinExistence type="inferred from homology"/>
<dbReference type="InterPro" id="IPR001631">
    <property type="entry name" value="TopoI"/>
</dbReference>
<dbReference type="InterPro" id="IPR011010">
    <property type="entry name" value="DNA_brk_join_enz"/>
</dbReference>
<dbReference type="InterPro" id="IPR049331">
    <property type="entry name" value="Top1B_N_bact"/>
</dbReference>
<keyword evidence="4" id="KW-0799">Topoisomerase</keyword>
<dbReference type="AlphaFoldDB" id="A0A6C0I831"/>
<dbReference type="PANTHER" id="PTHR10290:SF3">
    <property type="entry name" value="DNA TOPOISOMERASE 1"/>
    <property type="match status" value="1"/>
</dbReference>
<dbReference type="GO" id="GO:0003917">
    <property type="term" value="F:DNA topoisomerase type I (single strand cut, ATP-independent) activity"/>
    <property type="evidence" value="ECO:0007669"/>
    <property type="project" value="UniProtKB-EC"/>
</dbReference>
<dbReference type="GO" id="GO:0005730">
    <property type="term" value="C:nucleolus"/>
    <property type="evidence" value="ECO:0007669"/>
    <property type="project" value="TreeGrafter"/>
</dbReference>
<organism evidence="9">
    <name type="scientific">viral metagenome</name>
    <dbReference type="NCBI Taxonomy" id="1070528"/>
    <lineage>
        <taxon>unclassified sequences</taxon>
        <taxon>metagenomes</taxon>
        <taxon>organismal metagenomes</taxon>
    </lineage>
</organism>
<dbReference type="SUPFAM" id="SSF56349">
    <property type="entry name" value="DNA breaking-rejoining enzymes"/>
    <property type="match status" value="1"/>
</dbReference>
<comment type="catalytic activity">
    <reaction evidence="1">
        <text>ATP-independent breakage of single-stranded DNA, followed by passage and rejoining.</text>
        <dbReference type="EC" id="5.6.2.1"/>
    </reaction>
</comment>
<accession>A0A6C0I831</accession>
<keyword evidence="6" id="KW-0413">Isomerase</keyword>
<keyword evidence="5" id="KW-0238">DNA-binding</keyword>